<dbReference type="InterPro" id="IPR008969">
    <property type="entry name" value="CarboxyPept-like_regulatory"/>
</dbReference>
<gene>
    <name evidence="2" type="ORF">Z042_17890</name>
</gene>
<reference evidence="2 3" key="1">
    <citation type="submission" date="2014-01" db="EMBL/GenBank/DDBJ databases">
        <title>Isolation of Serratia multitudinisentens RB-25 from Ex-Landfill site.</title>
        <authorList>
            <person name="Robson E.H.J."/>
        </authorList>
    </citation>
    <scope>NUCLEOTIDE SEQUENCE [LARGE SCALE GENOMIC DNA]</scope>
    <source>
        <strain evidence="2 3">RB-25</strain>
    </source>
</reference>
<dbReference type="RefSeq" id="WP_024910431.1">
    <property type="nucleotide sequence ID" value="NZ_CP007044.2"/>
</dbReference>
<proteinExistence type="predicted"/>
<sequence length="351" mass="35973">MIKLSGSYLSPEGIPIPYANLVITSRHNTRQTFLQIAASVTTGAGGEYQLELYPGEYVVTVVYKNGQRVVLGTITLLNDSPSGTLNDYLVDSAPELTGPIVLAEIRAAAKQAQKSEDNAKSSDLAAAQSVHNAANSASAAANSELSAGKSRDAAASSASAAALSAAAALKSEISARDAAQLAADTVANNAAMIAQVSQQVEAVSDAAVVTSAQLSASQSQQRTINGTVNGRLDALDNQSVVLANAIDSEAKSRTIADSELAQSISALQVDVNAADAALGNGITAISQALANADTIQTTLTSNIDDHLECTASTAVEAWIANANILNTLRQLTSSLSTINARLTAFESSNIK</sequence>
<evidence type="ECO:0000313" key="2">
    <source>
        <dbReference type="EMBL" id="AHG22901.1"/>
    </source>
</evidence>
<reference evidence="2 3" key="2">
    <citation type="submission" date="2015-03" db="EMBL/GenBank/DDBJ databases">
        <authorList>
            <person name="Chan K.-G."/>
        </authorList>
    </citation>
    <scope>NUCLEOTIDE SEQUENCE [LARGE SCALE GENOMIC DNA]</scope>
    <source>
        <strain evidence="2 3">RB-25</strain>
    </source>
</reference>
<dbReference type="AlphaFoldDB" id="W0LGQ1"/>
<keyword evidence="3" id="KW-1185">Reference proteome</keyword>
<protein>
    <recommendedName>
        <fullName evidence="1">Lambda-like tail fibre protein N-terminal domain-containing protein</fullName>
    </recommendedName>
</protein>
<dbReference type="Pfam" id="PF08400">
    <property type="entry name" value="phage_tail_N"/>
    <property type="match status" value="1"/>
</dbReference>
<dbReference type="KEGG" id="sfo:Z042_17890"/>
<dbReference type="InterPro" id="IPR013609">
    <property type="entry name" value="Stf-like_N"/>
</dbReference>
<dbReference type="HOGENOM" id="CLU_789626_0_0_6"/>
<accession>W0LGQ1</accession>
<dbReference type="OrthoDB" id="6631832at2"/>
<name>W0LGQ1_9GAMM</name>
<dbReference type="STRING" id="1441930.Z042_17890"/>
<dbReference type="PATRIC" id="fig|1441930.4.peg.3532"/>
<dbReference type="Proteomes" id="UP000019030">
    <property type="component" value="Chromosome"/>
</dbReference>
<evidence type="ECO:0000313" key="3">
    <source>
        <dbReference type="Proteomes" id="UP000019030"/>
    </source>
</evidence>
<feature type="domain" description="Lambda-like tail fibre protein N-terminal" evidence="1">
    <location>
        <begin position="2"/>
        <end position="132"/>
    </location>
</feature>
<organism evidence="2 3">
    <name type="scientific">Chania multitudinisentens RB-25</name>
    <dbReference type="NCBI Taxonomy" id="1441930"/>
    <lineage>
        <taxon>Bacteria</taxon>
        <taxon>Pseudomonadati</taxon>
        <taxon>Pseudomonadota</taxon>
        <taxon>Gammaproteobacteria</taxon>
        <taxon>Enterobacterales</taxon>
        <taxon>Yersiniaceae</taxon>
        <taxon>Chania</taxon>
    </lineage>
</organism>
<evidence type="ECO:0000259" key="1">
    <source>
        <dbReference type="Pfam" id="PF08400"/>
    </source>
</evidence>
<dbReference type="EMBL" id="CP007044">
    <property type="protein sequence ID" value="AHG22901.1"/>
    <property type="molecule type" value="Genomic_DNA"/>
</dbReference>
<dbReference type="eggNOG" id="ENOG5031U24">
    <property type="taxonomic scope" value="Bacteria"/>
</dbReference>
<dbReference type="SUPFAM" id="SSF49464">
    <property type="entry name" value="Carboxypeptidase regulatory domain-like"/>
    <property type="match status" value="1"/>
</dbReference>